<dbReference type="STRING" id="582899.Hden_0367"/>
<dbReference type="AlphaFoldDB" id="D8JRG0"/>
<keyword evidence="2" id="KW-0732">Signal</keyword>
<sequence length="85" mass="9596" precursor="true">MRMLISAVLILVATSFAASAAPRGKDSQRQKNRPPPYATRDCTPINGFYGYYGNPWCDTGSSRPADIEFRERQRAMRRQGWNGGR</sequence>
<dbReference type="RefSeq" id="WP_013214408.1">
    <property type="nucleotide sequence ID" value="NC_014313.1"/>
</dbReference>
<evidence type="ECO:0000256" key="2">
    <source>
        <dbReference type="SAM" id="SignalP"/>
    </source>
</evidence>
<dbReference type="KEGG" id="hdn:Hden_0367"/>
<feature type="signal peptide" evidence="2">
    <location>
        <begin position="1"/>
        <end position="20"/>
    </location>
</feature>
<dbReference type="OrthoDB" id="7933844at2"/>
<protein>
    <submittedName>
        <fullName evidence="3">Uncharacterized protein</fullName>
    </submittedName>
</protein>
<gene>
    <name evidence="3" type="ordered locus">Hden_0367</name>
</gene>
<reference evidence="4" key="1">
    <citation type="journal article" date="2011" name="J. Bacteriol.">
        <title>Genome sequences of eight morphologically diverse alphaproteobacteria.</title>
        <authorList>
            <consortium name="US DOE Joint Genome Institute"/>
            <person name="Brown P.J."/>
            <person name="Kysela D.T."/>
            <person name="Buechlein A."/>
            <person name="Hemmerich C."/>
            <person name="Brun Y.V."/>
        </authorList>
    </citation>
    <scope>NUCLEOTIDE SEQUENCE [LARGE SCALE GENOMIC DNA]</scope>
    <source>
        <strain evidence="4">ATCC 51888 / DSM 1869 / NCIB 11706 / TK 0415</strain>
    </source>
</reference>
<dbReference type="EMBL" id="CP002083">
    <property type="protein sequence ID" value="ADJ22189.1"/>
    <property type="molecule type" value="Genomic_DNA"/>
</dbReference>
<proteinExistence type="predicted"/>
<dbReference type="Proteomes" id="UP000002033">
    <property type="component" value="Chromosome"/>
</dbReference>
<name>D8JRG0_HYPDA</name>
<organism evidence="3 4">
    <name type="scientific">Hyphomicrobium denitrificans (strain ATCC 51888 / DSM 1869 / NCIMB 11706 / TK 0415)</name>
    <dbReference type="NCBI Taxonomy" id="582899"/>
    <lineage>
        <taxon>Bacteria</taxon>
        <taxon>Pseudomonadati</taxon>
        <taxon>Pseudomonadota</taxon>
        <taxon>Alphaproteobacteria</taxon>
        <taxon>Hyphomicrobiales</taxon>
        <taxon>Hyphomicrobiaceae</taxon>
        <taxon>Hyphomicrobium</taxon>
    </lineage>
</organism>
<evidence type="ECO:0000256" key="1">
    <source>
        <dbReference type="SAM" id="MobiDB-lite"/>
    </source>
</evidence>
<evidence type="ECO:0000313" key="3">
    <source>
        <dbReference type="EMBL" id="ADJ22189.1"/>
    </source>
</evidence>
<feature type="region of interest" description="Disordered" evidence="1">
    <location>
        <begin position="18"/>
        <end position="40"/>
    </location>
</feature>
<evidence type="ECO:0000313" key="4">
    <source>
        <dbReference type="Proteomes" id="UP000002033"/>
    </source>
</evidence>
<dbReference type="HOGENOM" id="CLU_2508219_0_0_5"/>
<accession>D8JRG0</accession>
<feature type="chain" id="PRO_5003116063" evidence="2">
    <location>
        <begin position="21"/>
        <end position="85"/>
    </location>
</feature>
<keyword evidence="4" id="KW-1185">Reference proteome</keyword>